<evidence type="ECO:0000313" key="2">
    <source>
        <dbReference type="EMBL" id="OOQ82011.1"/>
    </source>
</evidence>
<feature type="region of interest" description="Disordered" evidence="1">
    <location>
        <begin position="111"/>
        <end position="155"/>
    </location>
</feature>
<organism evidence="2 3">
    <name type="scientific">Penicillium brasilianum</name>
    <dbReference type="NCBI Taxonomy" id="104259"/>
    <lineage>
        <taxon>Eukaryota</taxon>
        <taxon>Fungi</taxon>
        <taxon>Dikarya</taxon>
        <taxon>Ascomycota</taxon>
        <taxon>Pezizomycotina</taxon>
        <taxon>Eurotiomycetes</taxon>
        <taxon>Eurotiomycetidae</taxon>
        <taxon>Eurotiales</taxon>
        <taxon>Aspergillaceae</taxon>
        <taxon>Penicillium</taxon>
    </lineage>
</organism>
<sequence>MHPLPLSSPSSGPKVPATLWGMIGVNQELTAERHDPLESSCEAMLTMSRYISSLVNGQDASRRRLVLQLSPAYQVTIQQYEGRPIIITPYGSLSRPRSPFSVLRTRTSVRPGNNDISSFSQRHWPNIGSDPEQETQDDLPKKQETMRPGEIRSRLTTPSLEIHMRSWCLPGRVSSGKSGDTIWAWIPSIPVYQYTSIPLTPANAPDRLRSEFLVVSKTTRNPKQTIPVVASAPISPLTMANYYAWLIWSLSPAISQLGLSGRGVDFPRPCGGARLSNNDDRMPPCLVPLSGPKWGTSKRGIFGPMHDDEPTSTFLQQIFQDC</sequence>
<comment type="caution">
    <text evidence="2">The sequence shown here is derived from an EMBL/GenBank/DDBJ whole genome shotgun (WGS) entry which is preliminary data.</text>
</comment>
<dbReference type="EMBL" id="LJBN01000230">
    <property type="protein sequence ID" value="OOQ82011.1"/>
    <property type="molecule type" value="Genomic_DNA"/>
</dbReference>
<feature type="compositionally biased region" description="Polar residues" evidence="1">
    <location>
        <begin position="111"/>
        <end position="123"/>
    </location>
</feature>
<accession>A0A1S9R9B6</accession>
<feature type="compositionally biased region" description="Basic and acidic residues" evidence="1">
    <location>
        <begin position="138"/>
        <end position="153"/>
    </location>
</feature>
<gene>
    <name evidence="2" type="ORF">PEBR_40775</name>
</gene>
<evidence type="ECO:0000313" key="3">
    <source>
        <dbReference type="Proteomes" id="UP000190744"/>
    </source>
</evidence>
<dbReference type="AlphaFoldDB" id="A0A1S9R9B6"/>
<evidence type="ECO:0000256" key="1">
    <source>
        <dbReference type="SAM" id="MobiDB-lite"/>
    </source>
</evidence>
<protein>
    <submittedName>
        <fullName evidence="2">Uncharacterized protein</fullName>
    </submittedName>
</protein>
<proteinExistence type="predicted"/>
<name>A0A1S9R9B6_PENBI</name>
<dbReference type="Proteomes" id="UP000190744">
    <property type="component" value="Unassembled WGS sequence"/>
</dbReference>
<reference evidence="3" key="1">
    <citation type="submission" date="2015-09" db="EMBL/GenBank/DDBJ databases">
        <authorList>
            <person name="Fill T.P."/>
            <person name="Baretta J.F."/>
            <person name="de Almeida L.G."/>
            <person name="Rocha M."/>
            <person name="de Souza D.H."/>
            <person name="Malavazi I."/>
            <person name="Cerdeira L.T."/>
            <person name="Hong H."/>
            <person name="Samborskyy M."/>
            <person name="de Vasconcelos A.T."/>
            <person name="Leadlay P."/>
            <person name="Rodrigues-Filho E."/>
        </authorList>
    </citation>
    <scope>NUCLEOTIDE SEQUENCE [LARGE SCALE GENOMIC DNA]</scope>
    <source>
        <strain evidence="3">LaBioMMi 136</strain>
    </source>
</reference>